<dbReference type="GO" id="GO:0015031">
    <property type="term" value="P:protein transport"/>
    <property type="evidence" value="ECO:0007669"/>
    <property type="project" value="InterPro"/>
</dbReference>
<dbReference type="EMBL" id="QAOT01000001">
    <property type="protein sequence ID" value="PTR20729.1"/>
    <property type="molecule type" value="Genomic_DNA"/>
</dbReference>
<keyword evidence="4 9" id="KW-1003">Cell membrane</keyword>
<gene>
    <name evidence="12" type="ORF">C8J28_10147</name>
</gene>
<evidence type="ECO:0000313" key="13">
    <source>
        <dbReference type="Proteomes" id="UP000244060"/>
    </source>
</evidence>
<organism evidence="12 13">
    <name type="scientific">Cereibacter azotoformans</name>
    <dbReference type="NCBI Taxonomy" id="43057"/>
    <lineage>
        <taxon>Bacteria</taxon>
        <taxon>Pseudomonadati</taxon>
        <taxon>Pseudomonadota</taxon>
        <taxon>Alphaproteobacteria</taxon>
        <taxon>Rhodobacterales</taxon>
        <taxon>Paracoccaceae</taxon>
        <taxon>Cereibacter</taxon>
    </lineage>
</organism>
<comment type="subcellular location">
    <subcellularLocation>
        <location evidence="1 9">Cell inner membrane</location>
        <topology evidence="1 9">Single-pass membrane protein</topology>
    </subcellularLocation>
</comment>
<dbReference type="RefSeq" id="WP_011907182.1">
    <property type="nucleotide sequence ID" value="NZ_CP089965.1"/>
</dbReference>
<evidence type="ECO:0000256" key="9">
    <source>
        <dbReference type="RuleBase" id="RU365093"/>
    </source>
</evidence>
<dbReference type="InterPro" id="IPR058781">
    <property type="entry name" value="HH_AprE-like"/>
</dbReference>
<comment type="similarity">
    <text evidence="2 9">Belongs to the membrane fusion protein (MFP) (TC 8.A.1) family.</text>
</comment>
<evidence type="ECO:0000256" key="7">
    <source>
        <dbReference type="ARBA" id="ARBA00022989"/>
    </source>
</evidence>
<dbReference type="PRINTS" id="PR01490">
    <property type="entry name" value="RTXTOXIND"/>
</dbReference>
<reference evidence="12 13" key="1">
    <citation type="submission" date="2018-04" db="EMBL/GenBank/DDBJ databases">
        <title>Genomic Encyclopedia of Type Strains, Phase III (KMG-III): the genomes of soil and plant-associated and newly described type strains.</title>
        <authorList>
            <person name="Whitman W."/>
        </authorList>
    </citation>
    <scope>NUCLEOTIDE SEQUENCE [LARGE SCALE GENOMIC DNA]</scope>
    <source>
        <strain evidence="12 13">KA25</strain>
    </source>
</reference>
<dbReference type="AlphaFoldDB" id="A0A2T5KE84"/>
<evidence type="ECO:0000256" key="4">
    <source>
        <dbReference type="ARBA" id="ARBA00022475"/>
    </source>
</evidence>
<evidence type="ECO:0000313" key="12">
    <source>
        <dbReference type="EMBL" id="PTR20729.1"/>
    </source>
</evidence>
<dbReference type="Pfam" id="PF25994">
    <property type="entry name" value="HH_AprE"/>
    <property type="match status" value="1"/>
</dbReference>
<dbReference type="Pfam" id="PF26002">
    <property type="entry name" value="Beta-barrel_AprE"/>
    <property type="match status" value="1"/>
</dbReference>
<dbReference type="NCBIfam" id="TIGR01843">
    <property type="entry name" value="type_I_hlyD"/>
    <property type="match status" value="1"/>
</dbReference>
<dbReference type="PANTHER" id="PTHR30386">
    <property type="entry name" value="MEMBRANE FUSION SUBUNIT OF EMRAB-TOLC MULTIDRUG EFFLUX PUMP"/>
    <property type="match status" value="1"/>
</dbReference>
<dbReference type="Gene3D" id="2.40.30.170">
    <property type="match status" value="1"/>
</dbReference>
<keyword evidence="8" id="KW-0472">Membrane</keyword>
<sequence>MSRSPSWSSRRPLLIGYLTLGVLVGGFGTWSAFSSIAGAIVVSGQIEVAQNRQVVQHPDGGVVESIEVTEGASVRAGDILLRFDGASLRTELAIVEGQLFEMLARRARLEAERDDAEALAFRPELLEAGKGRTAVAEQVEGQQRLFVARRESFAQQIDQLGKRKGQINSQIAGVDAQMAALGTQLRLIEEELTDQQGLLAKGLAQASRVLSLQREQARLQGELGELAASRANAEGRITELDIEILRLGSTRREEAITQLRDFGYRELELAERRGALIEQIQRLDLRAPVSGIVLGLQVTTPRAVIRPADPVLYLIPQDRPLVIAAQVPPIHVDEVREGQPVRLVFSAFSSRTTPELAGHVSVLSADALTDNRTQTAFYRAEIALEPGEMEKLDDRTLLPGMPVEAFIRTSERSPIAYLLKPFTDYFNRALRET</sequence>
<evidence type="ECO:0000259" key="10">
    <source>
        <dbReference type="Pfam" id="PF25994"/>
    </source>
</evidence>
<name>A0A2T5KE84_9RHOB</name>
<comment type="caution">
    <text evidence="12">The sequence shown here is derived from an EMBL/GenBank/DDBJ whole genome shotgun (WGS) entry which is preliminary data.</text>
</comment>
<dbReference type="InterPro" id="IPR010129">
    <property type="entry name" value="T1SS_HlyD"/>
</dbReference>
<feature type="domain" description="AprE-like beta-barrel" evidence="11">
    <location>
        <begin position="321"/>
        <end position="409"/>
    </location>
</feature>
<evidence type="ECO:0000259" key="11">
    <source>
        <dbReference type="Pfam" id="PF26002"/>
    </source>
</evidence>
<evidence type="ECO:0000256" key="6">
    <source>
        <dbReference type="ARBA" id="ARBA00022692"/>
    </source>
</evidence>
<dbReference type="GO" id="GO:0005886">
    <property type="term" value="C:plasma membrane"/>
    <property type="evidence" value="ECO:0007669"/>
    <property type="project" value="UniProtKB-SubCell"/>
</dbReference>
<evidence type="ECO:0000256" key="8">
    <source>
        <dbReference type="ARBA" id="ARBA00023136"/>
    </source>
</evidence>
<keyword evidence="6" id="KW-0812">Transmembrane</keyword>
<dbReference type="Proteomes" id="UP000244060">
    <property type="component" value="Unassembled WGS sequence"/>
</dbReference>
<keyword evidence="7" id="KW-1133">Transmembrane helix</keyword>
<keyword evidence="13" id="KW-1185">Reference proteome</keyword>
<dbReference type="OrthoDB" id="9810980at2"/>
<evidence type="ECO:0000256" key="1">
    <source>
        <dbReference type="ARBA" id="ARBA00004377"/>
    </source>
</evidence>
<dbReference type="InterPro" id="IPR050739">
    <property type="entry name" value="MFP"/>
</dbReference>
<feature type="domain" description="AprE-like long alpha-helical hairpin" evidence="10">
    <location>
        <begin position="89"/>
        <end position="275"/>
    </location>
</feature>
<keyword evidence="5 9" id="KW-0997">Cell inner membrane</keyword>
<dbReference type="PANTHER" id="PTHR30386:SF17">
    <property type="entry name" value="ALKALINE PROTEASE SECRETION PROTEIN APRE"/>
    <property type="match status" value="1"/>
</dbReference>
<dbReference type="InterPro" id="IPR058982">
    <property type="entry name" value="Beta-barrel_AprE"/>
</dbReference>
<keyword evidence="3 9" id="KW-0813">Transport</keyword>
<evidence type="ECO:0000256" key="2">
    <source>
        <dbReference type="ARBA" id="ARBA00009477"/>
    </source>
</evidence>
<accession>A0A2T5KE84</accession>
<evidence type="ECO:0000256" key="5">
    <source>
        <dbReference type="ARBA" id="ARBA00022519"/>
    </source>
</evidence>
<evidence type="ECO:0000256" key="3">
    <source>
        <dbReference type="ARBA" id="ARBA00022448"/>
    </source>
</evidence>
<protein>
    <recommendedName>
        <fullName evidence="9">Membrane fusion protein (MFP) family protein</fullName>
    </recommendedName>
</protein>
<proteinExistence type="inferred from homology"/>